<feature type="region of interest" description="Disordered" evidence="1">
    <location>
        <begin position="102"/>
        <end position="149"/>
    </location>
</feature>
<organism evidence="2 3">
    <name type="scientific">Araneus ventricosus</name>
    <name type="common">Orbweaver spider</name>
    <name type="synonym">Epeira ventricosa</name>
    <dbReference type="NCBI Taxonomy" id="182803"/>
    <lineage>
        <taxon>Eukaryota</taxon>
        <taxon>Metazoa</taxon>
        <taxon>Ecdysozoa</taxon>
        <taxon>Arthropoda</taxon>
        <taxon>Chelicerata</taxon>
        <taxon>Arachnida</taxon>
        <taxon>Araneae</taxon>
        <taxon>Araneomorphae</taxon>
        <taxon>Entelegynae</taxon>
        <taxon>Araneoidea</taxon>
        <taxon>Araneidae</taxon>
        <taxon>Araneus</taxon>
    </lineage>
</organism>
<evidence type="ECO:0000313" key="3">
    <source>
        <dbReference type="Proteomes" id="UP000499080"/>
    </source>
</evidence>
<dbReference type="AlphaFoldDB" id="A0A4Y2ASH9"/>
<evidence type="ECO:0000256" key="1">
    <source>
        <dbReference type="SAM" id="MobiDB-lite"/>
    </source>
</evidence>
<comment type="caution">
    <text evidence="2">The sequence shown here is derived from an EMBL/GenBank/DDBJ whole genome shotgun (WGS) entry which is preliminary data.</text>
</comment>
<accession>A0A4Y2ASH9</accession>
<dbReference type="EMBL" id="BGPR01000028">
    <property type="protein sequence ID" value="GBL82219.1"/>
    <property type="molecule type" value="Genomic_DNA"/>
</dbReference>
<keyword evidence="3" id="KW-1185">Reference proteome</keyword>
<name>A0A4Y2ASH9_ARAVE</name>
<sequence length="149" mass="16677">MARITPSPNFRAISPGGRLAPYVRFSLANIHGGSSTDPEAKPLTLGHFSLRGFSPRFRPPLSGRNPLWGIMSVYENDYTKMQQFSLVILTSRFEATRGLFRDGPRHFEPRSDDEDDAWAGTPSPNFLGFPAPKPRSYHRGLQKCNKLDG</sequence>
<evidence type="ECO:0000313" key="2">
    <source>
        <dbReference type="EMBL" id="GBL82219.1"/>
    </source>
</evidence>
<protein>
    <submittedName>
        <fullName evidence="2">Uncharacterized protein</fullName>
    </submittedName>
</protein>
<proteinExistence type="predicted"/>
<dbReference type="Proteomes" id="UP000499080">
    <property type="component" value="Unassembled WGS sequence"/>
</dbReference>
<gene>
    <name evidence="2" type="ORF">AVEN_252406_1</name>
</gene>
<reference evidence="2 3" key="1">
    <citation type="journal article" date="2019" name="Sci. Rep.">
        <title>Orb-weaving spider Araneus ventricosus genome elucidates the spidroin gene catalogue.</title>
        <authorList>
            <person name="Kono N."/>
            <person name="Nakamura H."/>
            <person name="Ohtoshi R."/>
            <person name="Moran D.A.P."/>
            <person name="Shinohara A."/>
            <person name="Yoshida Y."/>
            <person name="Fujiwara M."/>
            <person name="Mori M."/>
            <person name="Tomita M."/>
            <person name="Arakawa K."/>
        </authorList>
    </citation>
    <scope>NUCLEOTIDE SEQUENCE [LARGE SCALE GENOMIC DNA]</scope>
</reference>